<name>A0A5R8QA38_9FIRM</name>
<keyword evidence="2" id="KW-1185">Reference proteome</keyword>
<proteinExistence type="predicted"/>
<dbReference type="AlphaFoldDB" id="A0A5R8QA38"/>
<comment type="caution">
    <text evidence="1">The sequence shown here is derived from an EMBL/GenBank/DDBJ whole genome shotgun (WGS) entry which is preliminary data.</text>
</comment>
<accession>A0A5R8QA38</accession>
<dbReference type="Proteomes" id="UP000306912">
    <property type="component" value="Unassembled WGS sequence"/>
</dbReference>
<dbReference type="OrthoDB" id="2617096at2"/>
<dbReference type="EMBL" id="VBWP01000008">
    <property type="protein sequence ID" value="TLG72495.1"/>
    <property type="molecule type" value="Genomic_DNA"/>
</dbReference>
<protein>
    <submittedName>
        <fullName evidence="1">Uncharacterized protein</fullName>
    </submittedName>
</protein>
<evidence type="ECO:0000313" key="1">
    <source>
        <dbReference type="EMBL" id="TLG72495.1"/>
    </source>
</evidence>
<dbReference type="InParanoid" id="A0A5R8QA38"/>
<evidence type="ECO:0000313" key="2">
    <source>
        <dbReference type="Proteomes" id="UP000306912"/>
    </source>
</evidence>
<gene>
    <name evidence="1" type="ORF">FEZ08_08895</name>
</gene>
<organism evidence="1 2">
    <name type="scientific">Culicoidibacter larvae</name>
    <dbReference type="NCBI Taxonomy" id="2579976"/>
    <lineage>
        <taxon>Bacteria</taxon>
        <taxon>Bacillati</taxon>
        <taxon>Bacillota</taxon>
        <taxon>Culicoidibacteria</taxon>
        <taxon>Culicoidibacterales</taxon>
        <taxon>Culicoidibacteraceae</taxon>
        <taxon>Culicoidibacter</taxon>
    </lineage>
</organism>
<sequence>MMKLFGKKEQSKTEKIDEASKSLNKGLSGLMMKAFVGKDDLDKINNSIEGAKMAALAEEGAFGEVAYATVTALQDTGKLVNFDPIVILQLNVIQAGREPYAHQMETLVSKLQIPRVGDVISLGSNPADPTQFIYLGLKQ</sequence>
<reference evidence="1 2" key="1">
    <citation type="submission" date="2019-05" db="EMBL/GenBank/DDBJ databases">
        <title>Culicoidintestinum kansasii gen. nov., sp. nov. from the gastrointestinal tract of the biting midge, Culicoides sonorensis.</title>
        <authorList>
            <person name="Neupane S."/>
            <person name="Ghosh A."/>
            <person name="Gunther S."/>
            <person name="Martin K."/>
            <person name="Zurek L."/>
        </authorList>
    </citation>
    <scope>NUCLEOTIDE SEQUENCE [LARGE SCALE GENOMIC DNA]</scope>
    <source>
        <strain evidence="1 2">CS-1</strain>
    </source>
</reference>